<keyword evidence="5 13" id="KW-0812">Transmembrane</keyword>
<evidence type="ECO:0000256" key="11">
    <source>
        <dbReference type="ARBA" id="ARBA00023303"/>
    </source>
</evidence>
<comment type="similarity">
    <text evidence="2">Belongs to the TMEM175 family.</text>
</comment>
<comment type="catalytic activity">
    <reaction evidence="12">
        <text>K(+)(in) = K(+)(out)</text>
        <dbReference type="Rhea" id="RHEA:29463"/>
        <dbReference type="ChEBI" id="CHEBI:29103"/>
    </reaction>
</comment>
<organism evidence="14 15">
    <name type="scientific">Marinicella sediminis</name>
    <dbReference type="NCBI Taxonomy" id="1792834"/>
    <lineage>
        <taxon>Bacteria</taxon>
        <taxon>Pseudomonadati</taxon>
        <taxon>Pseudomonadota</taxon>
        <taxon>Gammaproteobacteria</taxon>
        <taxon>Lysobacterales</taxon>
        <taxon>Marinicellaceae</taxon>
        <taxon>Marinicella</taxon>
    </lineage>
</organism>
<reference evidence="15" key="1">
    <citation type="journal article" date="2019" name="Int. J. Syst. Evol. Microbiol.">
        <title>The Global Catalogue of Microorganisms (GCM) 10K type strain sequencing project: providing services to taxonomists for standard genome sequencing and annotation.</title>
        <authorList>
            <consortium name="The Broad Institute Genomics Platform"/>
            <consortium name="The Broad Institute Genome Sequencing Center for Infectious Disease"/>
            <person name="Wu L."/>
            <person name="Ma J."/>
        </authorList>
    </citation>
    <scope>NUCLEOTIDE SEQUENCE [LARGE SCALE GENOMIC DNA]</scope>
    <source>
        <strain evidence="15">KCTC 42953</strain>
    </source>
</reference>
<name>A0ABV7JIA8_9GAMM</name>
<evidence type="ECO:0000256" key="8">
    <source>
        <dbReference type="ARBA" id="ARBA00022989"/>
    </source>
</evidence>
<evidence type="ECO:0000256" key="6">
    <source>
        <dbReference type="ARBA" id="ARBA00022826"/>
    </source>
</evidence>
<comment type="subcellular location">
    <subcellularLocation>
        <location evidence="1">Membrane</location>
        <topology evidence="1">Multi-pass membrane protein</topology>
    </subcellularLocation>
</comment>
<keyword evidence="7" id="KW-0630">Potassium</keyword>
<proteinExistence type="inferred from homology"/>
<dbReference type="RefSeq" id="WP_157893026.1">
    <property type="nucleotide sequence ID" value="NZ_JBHRTS010000010.1"/>
</dbReference>
<evidence type="ECO:0000256" key="7">
    <source>
        <dbReference type="ARBA" id="ARBA00022958"/>
    </source>
</evidence>
<evidence type="ECO:0000256" key="5">
    <source>
        <dbReference type="ARBA" id="ARBA00022692"/>
    </source>
</evidence>
<comment type="caution">
    <text evidence="14">The sequence shown here is derived from an EMBL/GenBank/DDBJ whole genome shotgun (WGS) entry which is preliminary data.</text>
</comment>
<feature type="transmembrane region" description="Helical" evidence="13">
    <location>
        <begin position="211"/>
        <end position="229"/>
    </location>
</feature>
<evidence type="ECO:0000313" key="15">
    <source>
        <dbReference type="Proteomes" id="UP001595533"/>
    </source>
</evidence>
<evidence type="ECO:0000256" key="9">
    <source>
        <dbReference type="ARBA" id="ARBA00023065"/>
    </source>
</evidence>
<keyword evidence="8 13" id="KW-1133">Transmembrane helix</keyword>
<sequence>MQPLTQQYVDQCPVEDGFHMRGMAMTRIEVFTDAAFAFAVTMLVISIDQIPRSIPELVAISKYIPAFVLSVAQMVFIWHNHSVWSRRFGLEDSKTVFLSVALVITVLVYIYPLKMMFEGFFSWISMGYLPSQYDLNNYAELRLLFYYFAAGFLIICLLFIAMYRHALNLRTQLLLRESEIYQTQTNIKIRTVMAGVCVLAFIAPALVPDSWVPFTGTIYALIWPLVAWTEKTRYQQWQQMNLGS</sequence>
<keyword evidence="15" id="KW-1185">Reference proteome</keyword>
<dbReference type="Pfam" id="PF06736">
    <property type="entry name" value="TMEM175"/>
    <property type="match status" value="1"/>
</dbReference>
<dbReference type="EMBL" id="JBHRTS010000010">
    <property type="protein sequence ID" value="MFC3195816.1"/>
    <property type="molecule type" value="Genomic_DNA"/>
</dbReference>
<evidence type="ECO:0000256" key="12">
    <source>
        <dbReference type="ARBA" id="ARBA00034430"/>
    </source>
</evidence>
<keyword evidence="3" id="KW-0813">Transport</keyword>
<dbReference type="InterPro" id="IPR010617">
    <property type="entry name" value="TMEM175-like"/>
</dbReference>
<feature type="transmembrane region" description="Helical" evidence="13">
    <location>
        <begin position="30"/>
        <end position="51"/>
    </location>
</feature>
<accession>A0ABV7JIA8</accession>
<feature type="transmembrane region" description="Helical" evidence="13">
    <location>
        <begin position="63"/>
        <end position="84"/>
    </location>
</feature>
<feature type="transmembrane region" description="Helical" evidence="13">
    <location>
        <begin position="144"/>
        <end position="166"/>
    </location>
</feature>
<keyword evidence="9" id="KW-0406">Ion transport</keyword>
<evidence type="ECO:0000256" key="4">
    <source>
        <dbReference type="ARBA" id="ARBA00022538"/>
    </source>
</evidence>
<keyword evidence="10 13" id="KW-0472">Membrane</keyword>
<evidence type="ECO:0000256" key="3">
    <source>
        <dbReference type="ARBA" id="ARBA00022448"/>
    </source>
</evidence>
<protein>
    <submittedName>
        <fullName evidence="14">TMEM175 family protein</fullName>
    </submittedName>
</protein>
<evidence type="ECO:0000256" key="2">
    <source>
        <dbReference type="ARBA" id="ARBA00006920"/>
    </source>
</evidence>
<evidence type="ECO:0000256" key="1">
    <source>
        <dbReference type="ARBA" id="ARBA00004141"/>
    </source>
</evidence>
<evidence type="ECO:0000313" key="14">
    <source>
        <dbReference type="EMBL" id="MFC3195816.1"/>
    </source>
</evidence>
<feature type="transmembrane region" description="Helical" evidence="13">
    <location>
        <begin position="96"/>
        <end position="124"/>
    </location>
</feature>
<feature type="transmembrane region" description="Helical" evidence="13">
    <location>
        <begin position="187"/>
        <end position="205"/>
    </location>
</feature>
<keyword evidence="11" id="KW-0407">Ion channel</keyword>
<evidence type="ECO:0000256" key="13">
    <source>
        <dbReference type="SAM" id="Phobius"/>
    </source>
</evidence>
<evidence type="ECO:0000256" key="10">
    <source>
        <dbReference type="ARBA" id="ARBA00023136"/>
    </source>
</evidence>
<keyword evidence="6" id="KW-0631">Potassium channel</keyword>
<dbReference type="Proteomes" id="UP001595533">
    <property type="component" value="Unassembled WGS sequence"/>
</dbReference>
<keyword evidence="4" id="KW-0633">Potassium transport</keyword>
<gene>
    <name evidence="14" type="ORF">ACFODZ_16295</name>
</gene>